<feature type="chain" id="PRO_5005193140" evidence="1">
    <location>
        <begin position="23"/>
        <end position="140"/>
    </location>
</feature>
<gene>
    <name evidence="2" type="ORF">PBRA_007106</name>
</gene>
<sequence length="140" mass="15367">MSLARLVVLVVAVAILCGVTLGAGTGVRVTAFDQVVAAVDKPWVRRLRKAYSDHVGKQLANGRGIWKPLLITMLLKAGVDMVDRYIKGPVRPDGSPIRRQHAKRSVVRFALNTIIFAWAPLEFLFLTALPVVDRIIASLQ</sequence>
<dbReference type="AlphaFoldDB" id="A0A0G4IUS7"/>
<reference evidence="2 3" key="1">
    <citation type="submission" date="2015-02" db="EMBL/GenBank/DDBJ databases">
        <authorList>
            <person name="Chooi Y.-H."/>
        </authorList>
    </citation>
    <scope>NUCLEOTIDE SEQUENCE [LARGE SCALE GENOMIC DNA]</scope>
    <source>
        <strain evidence="2">E3</strain>
    </source>
</reference>
<evidence type="ECO:0000313" key="2">
    <source>
        <dbReference type="EMBL" id="CEO98992.1"/>
    </source>
</evidence>
<evidence type="ECO:0000313" key="3">
    <source>
        <dbReference type="Proteomes" id="UP000039324"/>
    </source>
</evidence>
<keyword evidence="1" id="KW-0732">Signal</keyword>
<dbReference type="Proteomes" id="UP000039324">
    <property type="component" value="Unassembled WGS sequence"/>
</dbReference>
<dbReference type="EMBL" id="CDSF01000089">
    <property type="protein sequence ID" value="CEO98992.1"/>
    <property type="molecule type" value="Genomic_DNA"/>
</dbReference>
<protein>
    <submittedName>
        <fullName evidence="2">Uncharacterized protein</fullName>
    </submittedName>
</protein>
<accession>A0A0G4IUS7</accession>
<organism evidence="2 3">
    <name type="scientific">Plasmodiophora brassicae</name>
    <name type="common">Clubroot disease agent</name>
    <dbReference type="NCBI Taxonomy" id="37360"/>
    <lineage>
        <taxon>Eukaryota</taxon>
        <taxon>Sar</taxon>
        <taxon>Rhizaria</taxon>
        <taxon>Endomyxa</taxon>
        <taxon>Phytomyxea</taxon>
        <taxon>Plasmodiophorida</taxon>
        <taxon>Plasmodiophoridae</taxon>
        <taxon>Plasmodiophora</taxon>
    </lineage>
</organism>
<proteinExistence type="predicted"/>
<feature type="signal peptide" evidence="1">
    <location>
        <begin position="1"/>
        <end position="22"/>
    </location>
</feature>
<name>A0A0G4IUS7_PLABS</name>
<keyword evidence="3" id="KW-1185">Reference proteome</keyword>
<evidence type="ECO:0000256" key="1">
    <source>
        <dbReference type="SAM" id="SignalP"/>
    </source>
</evidence>